<comment type="caution">
    <text evidence="1">The sequence shown here is derived from an EMBL/GenBank/DDBJ whole genome shotgun (WGS) entry which is preliminary data.</text>
</comment>
<sequence>MDSAFHIEIGGEILFRPRAETEIILRYEAERHLREGYSTGTYSDRAKINEILQYQFGYYHAVISTEMEKLASADLLRCILDQYDKATAIEFEAKANALTYDERKYWSEKGPLIRRSLKHIAELVAAKGLKKHQDTPRPSLLLGLETICVCGEMLVHLYILSDQTYGIHPDQTTFKILPEGGEIYWDLAIEHPKQFEDFSRRVTADRNVRDNFLIGKQPNVDTAFQSRILNSICEQELGFSYQTAVDTLVEITDGVQCAPNDFDVPVTSRSSVLDWLRIERGWTAKAAELLLDGFTVLFDRASAEGRQVWKPKREYRPTRRGFLELTHETGHHLAWSRRMARECLLLLRDGTIFQRFPREWRTSSTNRALGQLQNAAGKWFENEVDRNLQRAGILGRASLKKKIGVGDTSIQIPGDIGEIDFLGYLPNEALIIVVECKMVDAGHEPSLIRDDISKFAMGDKCYAEQLRRKFDWVQNNIGPISRSLRTIIPNLPAIEPQRVAGALVTLYPTYASYFIPDFPCVSLSELMTGIQELNKWPYVDGVISISSH</sequence>
<organism evidence="1 2">
    <name type="scientific">Aeoliella straminimaris</name>
    <dbReference type="NCBI Taxonomy" id="2954799"/>
    <lineage>
        <taxon>Bacteria</taxon>
        <taxon>Pseudomonadati</taxon>
        <taxon>Planctomycetota</taxon>
        <taxon>Planctomycetia</taxon>
        <taxon>Pirellulales</taxon>
        <taxon>Lacipirellulaceae</taxon>
        <taxon>Aeoliella</taxon>
    </lineage>
</organism>
<protein>
    <submittedName>
        <fullName evidence="1">Uncharacterized protein</fullName>
    </submittedName>
</protein>
<evidence type="ECO:0000313" key="1">
    <source>
        <dbReference type="EMBL" id="MCO6042662.1"/>
    </source>
</evidence>
<proteinExistence type="predicted"/>
<dbReference type="Proteomes" id="UP001155241">
    <property type="component" value="Unassembled WGS sequence"/>
</dbReference>
<evidence type="ECO:0000313" key="2">
    <source>
        <dbReference type="Proteomes" id="UP001155241"/>
    </source>
</evidence>
<gene>
    <name evidence="1" type="ORF">NG895_01965</name>
</gene>
<name>A0A9X2F5K7_9BACT</name>
<dbReference type="RefSeq" id="WP_252850758.1">
    <property type="nucleotide sequence ID" value="NZ_JAMXLR010000006.1"/>
</dbReference>
<keyword evidence="2" id="KW-1185">Reference proteome</keyword>
<dbReference type="EMBL" id="JAMXLR010000006">
    <property type="protein sequence ID" value="MCO6042662.1"/>
    <property type="molecule type" value="Genomic_DNA"/>
</dbReference>
<dbReference type="AlphaFoldDB" id="A0A9X2F5K7"/>
<reference evidence="1" key="1">
    <citation type="submission" date="2022-06" db="EMBL/GenBank/DDBJ databases">
        <title>Aeoliella straminimaris, a novel planctomycete from sediments.</title>
        <authorList>
            <person name="Vitorino I.R."/>
            <person name="Lage O.M."/>
        </authorList>
    </citation>
    <scope>NUCLEOTIDE SEQUENCE</scope>
    <source>
        <strain evidence="1">ICT_H6.2</strain>
    </source>
</reference>
<accession>A0A9X2F5K7</accession>